<feature type="compositionally biased region" description="Polar residues" evidence="1">
    <location>
        <begin position="12"/>
        <end position="26"/>
    </location>
</feature>
<protein>
    <submittedName>
        <fullName evidence="3">Uncharacterized protein</fullName>
    </submittedName>
</protein>
<evidence type="ECO:0000313" key="2">
    <source>
        <dbReference type="Proteomes" id="UP000046395"/>
    </source>
</evidence>
<dbReference type="Proteomes" id="UP000046395">
    <property type="component" value="Unassembled WGS sequence"/>
</dbReference>
<proteinExistence type="predicted"/>
<keyword evidence="2" id="KW-1185">Reference proteome</keyword>
<organism evidence="2 3">
    <name type="scientific">Trichuris muris</name>
    <name type="common">Mouse whipworm</name>
    <dbReference type="NCBI Taxonomy" id="70415"/>
    <lineage>
        <taxon>Eukaryota</taxon>
        <taxon>Metazoa</taxon>
        <taxon>Ecdysozoa</taxon>
        <taxon>Nematoda</taxon>
        <taxon>Enoplea</taxon>
        <taxon>Dorylaimia</taxon>
        <taxon>Trichinellida</taxon>
        <taxon>Trichuridae</taxon>
        <taxon>Trichuris</taxon>
    </lineage>
</organism>
<name>A0A5S6QGG8_TRIMR</name>
<evidence type="ECO:0000313" key="3">
    <source>
        <dbReference type="WBParaSite" id="TMUE_2000006225.1"/>
    </source>
</evidence>
<dbReference type="WBParaSite" id="TMUE_2000006225.1">
    <property type="protein sequence ID" value="TMUE_2000006225.1"/>
    <property type="gene ID" value="WBGene00293058"/>
</dbReference>
<evidence type="ECO:0000256" key="1">
    <source>
        <dbReference type="SAM" id="MobiDB-lite"/>
    </source>
</evidence>
<accession>A0A5S6QGG8</accession>
<feature type="compositionally biased region" description="Basic and acidic residues" evidence="1">
    <location>
        <begin position="1"/>
        <end position="10"/>
    </location>
</feature>
<dbReference type="AlphaFoldDB" id="A0A5S6QGG8"/>
<sequence length="134" mass="15278">MRQNDRERNVRCVQSDTKAASVSEQPNLPFVEEKGRPQLFQRRNGSMNLCTADIDSTISGPERTTKSTVAKAFESVTSCHNCSYDCRAGQPCLYSRSCSRRQKEINATHFFKHIVFSGEIELRELIQSVYRDVP</sequence>
<feature type="region of interest" description="Disordered" evidence="1">
    <location>
        <begin position="1"/>
        <end position="27"/>
    </location>
</feature>
<reference evidence="3" key="1">
    <citation type="submission" date="2019-12" db="UniProtKB">
        <authorList>
            <consortium name="WormBaseParasite"/>
        </authorList>
    </citation>
    <scope>IDENTIFICATION</scope>
</reference>